<accession>A0A2U2C2N6</accession>
<dbReference type="EMBL" id="QEYI01000001">
    <property type="protein sequence ID" value="PWE23270.1"/>
    <property type="molecule type" value="Genomic_DNA"/>
</dbReference>
<sequence>MRKIVSSLALASILVSGLYAQQGGANCDFRKDNQNCPINKKDGKKMSKQQSGILGIFYELNLTKDQKTKIDEIIKDSKKNQEFPCDAFSKDSFDKEKFIKIMKDKREKNQELHANIIEKAYKVLDSKQKEQLRTLLDLRKEKMKQRFED</sequence>
<evidence type="ECO:0008006" key="4">
    <source>
        <dbReference type="Google" id="ProtNLM"/>
    </source>
</evidence>
<feature type="signal peptide" evidence="1">
    <location>
        <begin position="1"/>
        <end position="20"/>
    </location>
</feature>
<feature type="chain" id="PRO_5030057954" description="Periplasmic heavy metal sensor" evidence="1">
    <location>
        <begin position="21"/>
        <end position="149"/>
    </location>
</feature>
<keyword evidence="1" id="KW-0732">Signal</keyword>
<dbReference type="Pfam" id="PF07813">
    <property type="entry name" value="LTXXQ"/>
    <property type="match status" value="1"/>
</dbReference>
<dbReference type="AlphaFoldDB" id="A0A2U2C2N6"/>
<comment type="caution">
    <text evidence="2">The sequence shown here is derived from an EMBL/GenBank/DDBJ whole genome shotgun (WGS) entry which is preliminary data.</text>
</comment>
<protein>
    <recommendedName>
        <fullName evidence="4">Periplasmic heavy metal sensor</fullName>
    </recommendedName>
</protein>
<reference evidence="2 3" key="1">
    <citation type="submission" date="2018-05" db="EMBL/GenBank/DDBJ databases">
        <title>Antimicrobial susceptibility testing and genomic analysis of Arcobacter skirrowii strains and one Arcobacter butzleri isolated from German poultry farms.</title>
        <authorList>
            <person name="Haenel I."/>
            <person name="Hotzel H."/>
            <person name="Tomaso H."/>
            <person name="Busch A."/>
        </authorList>
    </citation>
    <scope>NUCLEOTIDE SEQUENCE [LARGE SCALE GENOMIC DNA]</scope>
    <source>
        <strain evidence="3">v</strain>
    </source>
</reference>
<evidence type="ECO:0000313" key="2">
    <source>
        <dbReference type="EMBL" id="PWE23270.1"/>
    </source>
</evidence>
<proteinExistence type="predicted"/>
<dbReference type="GeneID" id="60358882"/>
<organism evidence="2 3">
    <name type="scientific">Aliarcobacter skirrowii</name>
    <dbReference type="NCBI Taxonomy" id="28200"/>
    <lineage>
        <taxon>Bacteria</taxon>
        <taxon>Pseudomonadati</taxon>
        <taxon>Campylobacterota</taxon>
        <taxon>Epsilonproteobacteria</taxon>
        <taxon>Campylobacterales</taxon>
        <taxon>Arcobacteraceae</taxon>
        <taxon>Aliarcobacter</taxon>
    </lineage>
</organism>
<dbReference type="GO" id="GO:0042597">
    <property type="term" value="C:periplasmic space"/>
    <property type="evidence" value="ECO:0007669"/>
    <property type="project" value="InterPro"/>
</dbReference>
<dbReference type="RefSeq" id="WP_109065832.1">
    <property type="nucleotide sequence ID" value="NZ_CP034309.1"/>
</dbReference>
<dbReference type="InterPro" id="IPR012899">
    <property type="entry name" value="LTXXQ"/>
</dbReference>
<gene>
    <name evidence="2" type="ORF">DF188_00935</name>
</gene>
<dbReference type="STRING" id="28200.GCA_001572935_00657"/>
<dbReference type="Proteomes" id="UP000245014">
    <property type="component" value="Unassembled WGS sequence"/>
</dbReference>
<evidence type="ECO:0000313" key="3">
    <source>
        <dbReference type="Proteomes" id="UP000245014"/>
    </source>
</evidence>
<name>A0A2U2C2N6_9BACT</name>
<dbReference type="KEGG" id="ask:EI285_01890"/>
<evidence type="ECO:0000256" key="1">
    <source>
        <dbReference type="SAM" id="SignalP"/>
    </source>
</evidence>
<dbReference type="Gene3D" id="1.20.120.1490">
    <property type="match status" value="1"/>
</dbReference>